<dbReference type="InterPro" id="IPR050492">
    <property type="entry name" value="Bact_metal-bind_prot9"/>
</dbReference>
<keyword evidence="9" id="KW-1185">Reference proteome</keyword>
<dbReference type="PRINTS" id="PR00691">
    <property type="entry name" value="ADHESINB"/>
</dbReference>
<dbReference type="Proteomes" id="UP000248148">
    <property type="component" value="Unassembled WGS sequence"/>
</dbReference>
<evidence type="ECO:0000313" key="8">
    <source>
        <dbReference type="EMBL" id="PYF02988.1"/>
    </source>
</evidence>
<dbReference type="PANTHER" id="PTHR42953:SF1">
    <property type="entry name" value="METAL-BINDING PROTEIN HI_0362-RELATED"/>
    <property type="match status" value="1"/>
</dbReference>
<dbReference type="GO" id="GO:0030313">
    <property type="term" value="C:cell envelope"/>
    <property type="evidence" value="ECO:0007669"/>
    <property type="project" value="UniProtKB-SubCell"/>
</dbReference>
<keyword evidence="4" id="KW-0479">Metal-binding</keyword>
<comment type="similarity">
    <text evidence="2 6">Belongs to the bacterial solute-binding protein 9 family.</text>
</comment>
<sequence>MRQIWIAFVLLALSLISTAPARAQNKIEVVASFTILADLVRNVAGDRAQITTLIGPGGDAHVYTPSPADAKRIAAAKLVIVNGLGFEGWLPRLVKSSGSKATVIEASRGIKPLEAADSDHDHKDHNHGKAHTHDAPFDPHAWQSVANVKVYVGNIRDALAAADPDGAALYAANAADYLGKLDALDGEIRAAIAKIPAQRRKVISTHDAFSYFADAYGIAFIAPQGVSTDAEASARAVARIIKQIKAEAIPAVFIETITDPRLMRRIAAETGAKIGGALYSDSLTDENGEAPTYIAMVRHNIKALTSALGN</sequence>
<dbReference type="InterPro" id="IPR006127">
    <property type="entry name" value="ZnuA-like"/>
</dbReference>
<dbReference type="EMBL" id="QJTI01000009">
    <property type="protein sequence ID" value="PYF02988.1"/>
    <property type="molecule type" value="Genomic_DNA"/>
</dbReference>
<evidence type="ECO:0000256" key="2">
    <source>
        <dbReference type="ARBA" id="ARBA00011028"/>
    </source>
</evidence>
<proteinExistence type="inferred from homology"/>
<dbReference type="GO" id="GO:0046872">
    <property type="term" value="F:metal ion binding"/>
    <property type="evidence" value="ECO:0007669"/>
    <property type="project" value="UniProtKB-KW"/>
</dbReference>
<dbReference type="Gene3D" id="3.40.50.1980">
    <property type="entry name" value="Nitrogenase molybdenum iron protein domain"/>
    <property type="match status" value="2"/>
</dbReference>
<dbReference type="RefSeq" id="WP_181418917.1">
    <property type="nucleotide sequence ID" value="NZ_QJTI01000009.1"/>
</dbReference>
<comment type="subcellular location">
    <subcellularLocation>
        <location evidence="1">Cell envelope</location>
    </subcellularLocation>
</comment>
<evidence type="ECO:0000256" key="1">
    <source>
        <dbReference type="ARBA" id="ARBA00004196"/>
    </source>
</evidence>
<feature type="signal peptide" evidence="7">
    <location>
        <begin position="1"/>
        <end position="23"/>
    </location>
</feature>
<organism evidence="8 9">
    <name type="scientific">Rhodopseudomonas faecalis</name>
    <dbReference type="NCBI Taxonomy" id="99655"/>
    <lineage>
        <taxon>Bacteria</taxon>
        <taxon>Pseudomonadati</taxon>
        <taxon>Pseudomonadota</taxon>
        <taxon>Alphaproteobacteria</taxon>
        <taxon>Hyphomicrobiales</taxon>
        <taxon>Nitrobacteraceae</taxon>
        <taxon>Rhodopseudomonas</taxon>
    </lineage>
</organism>
<feature type="chain" id="PRO_5016359469" evidence="7">
    <location>
        <begin position="24"/>
        <end position="310"/>
    </location>
</feature>
<accession>A0A318TIR5</accession>
<dbReference type="PRINTS" id="PR00690">
    <property type="entry name" value="ADHESNFAMILY"/>
</dbReference>
<evidence type="ECO:0000256" key="7">
    <source>
        <dbReference type="SAM" id="SignalP"/>
    </source>
</evidence>
<dbReference type="Pfam" id="PF01297">
    <property type="entry name" value="ZnuA"/>
    <property type="match status" value="1"/>
</dbReference>
<dbReference type="GO" id="GO:0030001">
    <property type="term" value="P:metal ion transport"/>
    <property type="evidence" value="ECO:0007669"/>
    <property type="project" value="InterPro"/>
</dbReference>
<evidence type="ECO:0000256" key="3">
    <source>
        <dbReference type="ARBA" id="ARBA00022448"/>
    </source>
</evidence>
<protein>
    <submittedName>
        <fullName evidence="8">Zinc/manganese transport system substrate-binding protein</fullName>
    </submittedName>
</protein>
<dbReference type="SUPFAM" id="SSF53807">
    <property type="entry name" value="Helical backbone' metal receptor"/>
    <property type="match status" value="1"/>
</dbReference>
<gene>
    <name evidence="8" type="ORF">BJ122_109120</name>
</gene>
<keyword evidence="3 6" id="KW-0813">Transport</keyword>
<dbReference type="PANTHER" id="PTHR42953">
    <property type="entry name" value="HIGH-AFFINITY ZINC UPTAKE SYSTEM PROTEIN ZNUA-RELATED"/>
    <property type="match status" value="1"/>
</dbReference>
<dbReference type="InterPro" id="IPR006128">
    <property type="entry name" value="Lipoprotein_PsaA-like"/>
</dbReference>
<evidence type="ECO:0000256" key="4">
    <source>
        <dbReference type="ARBA" id="ARBA00022723"/>
    </source>
</evidence>
<evidence type="ECO:0000256" key="5">
    <source>
        <dbReference type="ARBA" id="ARBA00022729"/>
    </source>
</evidence>
<reference evidence="8 9" key="1">
    <citation type="submission" date="2018-06" db="EMBL/GenBank/DDBJ databases">
        <title>Genomic Encyclopedia of Archaeal and Bacterial Type Strains, Phase II (KMG-II): from individual species to whole genera.</title>
        <authorList>
            <person name="Goeker M."/>
        </authorList>
    </citation>
    <scope>NUCLEOTIDE SEQUENCE [LARGE SCALE GENOMIC DNA]</scope>
    <source>
        <strain evidence="8 9">JCM 11668</strain>
    </source>
</reference>
<dbReference type="CDD" id="cd01137">
    <property type="entry name" value="PsaA"/>
    <property type="match status" value="1"/>
</dbReference>
<keyword evidence="5 7" id="KW-0732">Signal</keyword>
<name>A0A318TIR5_9BRAD</name>
<evidence type="ECO:0000256" key="6">
    <source>
        <dbReference type="RuleBase" id="RU003512"/>
    </source>
</evidence>
<dbReference type="InterPro" id="IPR006129">
    <property type="entry name" value="AdhesinB"/>
</dbReference>
<dbReference type="GO" id="GO:0007155">
    <property type="term" value="P:cell adhesion"/>
    <property type="evidence" value="ECO:0007669"/>
    <property type="project" value="InterPro"/>
</dbReference>
<evidence type="ECO:0000313" key="9">
    <source>
        <dbReference type="Proteomes" id="UP000248148"/>
    </source>
</evidence>
<dbReference type="AlphaFoldDB" id="A0A318TIR5"/>
<comment type="caution">
    <text evidence="8">The sequence shown here is derived from an EMBL/GenBank/DDBJ whole genome shotgun (WGS) entry which is preliminary data.</text>
</comment>